<dbReference type="OrthoDB" id="4924158at2759"/>
<accession>A0A2C5Y7Y7</accession>
<evidence type="ECO:0008006" key="5">
    <source>
        <dbReference type="Google" id="ProtNLM"/>
    </source>
</evidence>
<evidence type="ECO:0000256" key="1">
    <source>
        <dbReference type="SAM" id="MobiDB-lite"/>
    </source>
</evidence>
<dbReference type="AlphaFoldDB" id="A0A2C5Y7Y7"/>
<organism evidence="3 4">
    <name type="scientific">Ophiocordyceps australis</name>
    <dbReference type="NCBI Taxonomy" id="1399860"/>
    <lineage>
        <taxon>Eukaryota</taxon>
        <taxon>Fungi</taxon>
        <taxon>Dikarya</taxon>
        <taxon>Ascomycota</taxon>
        <taxon>Pezizomycotina</taxon>
        <taxon>Sordariomycetes</taxon>
        <taxon>Hypocreomycetidae</taxon>
        <taxon>Hypocreales</taxon>
        <taxon>Ophiocordycipitaceae</taxon>
        <taxon>Ophiocordyceps</taxon>
    </lineage>
</organism>
<feature type="region of interest" description="Disordered" evidence="1">
    <location>
        <begin position="99"/>
        <end position="118"/>
    </location>
</feature>
<comment type="caution">
    <text evidence="3">The sequence shown here is derived from an EMBL/GenBank/DDBJ whole genome shotgun (WGS) entry which is preliminary data.</text>
</comment>
<keyword evidence="4" id="KW-1185">Reference proteome</keyword>
<gene>
    <name evidence="3" type="ORF">CDD81_6416</name>
</gene>
<dbReference type="Proteomes" id="UP000226192">
    <property type="component" value="Unassembled WGS sequence"/>
</dbReference>
<name>A0A2C5Y7Y7_9HYPO</name>
<evidence type="ECO:0000313" key="3">
    <source>
        <dbReference type="EMBL" id="PHH62991.1"/>
    </source>
</evidence>
<reference evidence="3 4" key="1">
    <citation type="submission" date="2017-06" db="EMBL/GenBank/DDBJ databases">
        <title>Ant-infecting Ophiocordyceps genomes reveal a high diversity of potential behavioral manipulation genes and a possible major role for enterotoxins.</title>
        <authorList>
            <person name="De Bekker C."/>
            <person name="Evans H.C."/>
            <person name="Brachmann A."/>
            <person name="Hughes D.P."/>
        </authorList>
    </citation>
    <scope>NUCLEOTIDE SEQUENCE [LARGE SCALE GENOMIC DNA]</scope>
    <source>
        <strain evidence="3 4">Map64</strain>
    </source>
</reference>
<feature type="compositionally biased region" description="Basic and acidic residues" evidence="1">
    <location>
        <begin position="215"/>
        <end position="224"/>
    </location>
</feature>
<feature type="chain" id="PRO_5013219913" description="Extracellular membrane protein CFEM domain-containing protein" evidence="2">
    <location>
        <begin position="19"/>
        <end position="235"/>
    </location>
</feature>
<protein>
    <recommendedName>
        <fullName evidence="5">Extracellular membrane protein CFEM domain-containing protein</fullName>
    </recommendedName>
</protein>
<feature type="signal peptide" evidence="2">
    <location>
        <begin position="1"/>
        <end position="18"/>
    </location>
</feature>
<evidence type="ECO:0000313" key="4">
    <source>
        <dbReference type="Proteomes" id="UP000226192"/>
    </source>
</evidence>
<sequence length="235" mass="24469">MKTSLSIALGILSSGVLGASPAPTAPFFPNCKDKPCYAEIEGFAGNATEFTGFCKDSVAVGQSQAGKYGVSQNQTNCGDVGQIDTIRQLCDCIANETPTMPEGSSANQPDAPDADEAAPEQLELDPAMDRAVFKFPDCATNSCYTFLDARAETAAKLKSFCEKSGGEKPALEELVATDEDDLVSGCALTPKDGLGGYNPGMIKPSCDCVATAKPSSEEGGKAEEGEQPQQAEKTE</sequence>
<feature type="region of interest" description="Disordered" evidence="1">
    <location>
        <begin position="209"/>
        <end position="235"/>
    </location>
</feature>
<dbReference type="EMBL" id="NJET01000059">
    <property type="protein sequence ID" value="PHH62991.1"/>
    <property type="molecule type" value="Genomic_DNA"/>
</dbReference>
<keyword evidence="2" id="KW-0732">Signal</keyword>
<proteinExistence type="predicted"/>
<evidence type="ECO:0000256" key="2">
    <source>
        <dbReference type="SAM" id="SignalP"/>
    </source>
</evidence>